<proteinExistence type="predicted"/>
<dbReference type="EMBL" id="UARK01000035">
    <property type="protein sequence ID" value="SPW34000.1"/>
    <property type="molecule type" value="Genomic_DNA"/>
</dbReference>
<organism evidence="1 2">
    <name type="scientific">Corynebacterium matruchotii</name>
    <dbReference type="NCBI Taxonomy" id="43768"/>
    <lineage>
        <taxon>Bacteria</taxon>
        <taxon>Bacillati</taxon>
        <taxon>Actinomycetota</taxon>
        <taxon>Actinomycetes</taxon>
        <taxon>Mycobacteriales</taxon>
        <taxon>Corynebacteriaceae</taxon>
        <taxon>Corynebacterium</taxon>
    </lineage>
</organism>
<name>A0A6H9XNN2_9CORY</name>
<dbReference type="GeneID" id="84574518"/>
<dbReference type="RefSeq" id="WP_005526045.1">
    <property type="nucleotide sequence ID" value="NZ_CAUOYC010000009.1"/>
</dbReference>
<reference evidence="1 2" key="1">
    <citation type="submission" date="2018-06" db="EMBL/GenBank/DDBJ databases">
        <authorList>
            <consortium name="Pathogen Informatics"/>
            <person name="Doyle S."/>
        </authorList>
    </citation>
    <scope>NUCLEOTIDE SEQUENCE [LARGE SCALE GENOMIC DNA]</scope>
    <source>
        <strain evidence="1 2">NCTC10254</strain>
    </source>
</reference>
<dbReference type="Proteomes" id="UP000249886">
    <property type="component" value="Unassembled WGS sequence"/>
</dbReference>
<evidence type="ECO:0000313" key="1">
    <source>
        <dbReference type="EMBL" id="SPW34000.1"/>
    </source>
</evidence>
<dbReference type="AlphaFoldDB" id="A0A6H9XNN2"/>
<protein>
    <submittedName>
        <fullName evidence="1">Uncharacterized protein</fullName>
    </submittedName>
</protein>
<sequence>MYHARPEVAEERFDQLVKFLEEHGETGIARQAQNVKESGGIREALHFITDKAAEGFSTTSCQEATPLILLTAIGIMQTLPPH</sequence>
<comment type="caution">
    <text evidence="1">The sequence shown here is derived from an EMBL/GenBank/DDBJ whole genome shotgun (WGS) entry which is preliminary data.</text>
</comment>
<gene>
    <name evidence="1" type="ORF">NCTC10254_02543</name>
</gene>
<accession>A0A6H9XNN2</accession>
<evidence type="ECO:0000313" key="2">
    <source>
        <dbReference type="Proteomes" id="UP000249886"/>
    </source>
</evidence>